<keyword evidence="3" id="KW-1185">Reference proteome</keyword>
<gene>
    <name evidence="1" type="ORF">HINF_LOCUS40290</name>
    <name evidence="2" type="ORF">HINF_LOCUS8547</name>
</gene>
<comment type="caution">
    <text evidence="1">The sequence shown here is derived from an EMBL/GenBank/DDBJ whole genome shotgun (WGS) entry which is preliminary data.</text>
</comment>
<protein>
    <submittedName>
        <fullName evidence="2">Hypothetical_protein</fullName>
    </submittedName>
</protein>
<accession>A0AA86UCK0</accession>
<reference evidence="1" key="1">
    <citation type="submission" date="2023-06" db="EMBL/GenBank/DDBJ databases">
        <authorList>
            <person name="Kurt Z."/>
        </authorList>
    </citation>
    <scope>NUCLEOTIDE SEQUENCE</scope>
</reference>
<proteinExistence type="predicted"/>
<dbReference type="Proteomes" id="UP001642409">
    <property type="component" value="Unassembled WGS sequence"/>
</dbReference>
<evidence type="ECO:0000313" key="2">
    <source>
        <dbReference type="EMBL" id="CAL5985086.1"/>
    </source>
</evidence>
<name>A0AA86UCK0_9EUKA</name>
<evidence type="ECO:0000313" key="1">
    <source>
        <dbReference type="EMBL" id="CAI9952645.1"/>
    </source>
</evidence>
<evidence type="ECO:0000313" key="3">
    <source>
        <dbReference type="Proteomes" id="UP001642409"/>
    </source>
</evidence>
<reference evidence="2 3" key="2">
    <citation type="submission" date="2024-07" db="EMBL/GenBank/DDBJ databases">
        <authorList>
            <person name="Akdeniz Z."/>
        </authorList>
    </citation>
    <scope>NUCLEOTIDE SEQUENCE [LARGE SCALE GENOMIC DNA]</scope>
</reference>
<dbReference type="EMBL" id="CAXDID020000018">
    <property type="protein sequence ID" value="CAL5985086.1"/>
    <property type="molecule type" value="Genomic_DNA"/>
</dbReference>
<sequence length="110" mass="13206">MQVRSRNQKFDKIFRIFLEKVLTEMKTQIRKYTKLGQICSHLQTPWQFLKTARVSVFKQGWVVQFEAIVIQQLFHLQRGYHDRCDVSDSKLSFPLKIKYYITSESLKFGK</sequence>
<dbReference type="EMBL" id="CATOUU010000834">
    <property type="protein sequence ID" value="CAI9952645.1"/>
    <property type="molecule type" value="Genomic_DNA"/>
</dbReference>
<dbReference type="AlphaFoldDB" id="A0AA86UCK0"/>
<organism evidence="1">
    <name type="scientific">Hexamita inflata</name>
    <dbReference type="NCBI Taxonomy" id="28002"/>
    <lineage>
        <taxon>Eukaryota</taxon>
        <taxon>Metamonada</taxon>
        <taxon>Diplomonadida</taxon>
        <taxon>Hexamitidae</taxon>
        <taxon>Hexamitinae</taxon>
        <taxon>Hexamita</taxon>
    </lineage>
</organism>